<dbReference type="NCBIfam" id="NF006914">
    <property type="entry name" value="PRK09404.1"/>
    <property type="match status" value="1"/>
</dbReference>
<evidence type="ECO:0000256" key="3">
    <source>
        <dbReference type="ARBA" id="ARBA00004813"/>
    </source>
</evidence>
<dbReference type="GO" id="GO:0006099">
    <property type="term" value="P:tricarboxylic acid cycle"/>
    <property type="evidence" value="ECO:0007669"/>
    <property type="project" value="UniProtKB-UniPathway"/>
</dbReference>
<feature type="compositionally biased region" description="Polar residues" evidence="12">
    <location>
        <begin position="89"/>
        <end position="111"/>
    </location>
</feature>
<dbReference type="InterPro" id="IPR023213">
    <property type="entry name" value="CAT-like_dom_sf"/>
</dbReference>
<organism evidence="14 15">
    <name type="scientific">Ferrimicrobium acidiphilum DSM 19497</name>
    <dbReference type="NCBI Taxonomy" id="1121877"/>
    <lineage>
        <taxon>Bacteria</taxon>
        <taxon>Bacillati</taxon>
        <taxon>Actinomycetota</taxon>
        <taxon>Acidimicrobiia</taxon>
        <taxon>Acidimicrobiales</taxon>
        <taxon>Acidimicrobiaceae</taxon>
        <taxon>Ferrimicrobium</taxon>
    </lineage>
</organism>
<evidence type="ECO:0000313" key="14">
    <source>
        <dbReference type="EMBL" id="KJE75764.1"/>
    </source>
</evidence>
<dbReference type="GO" id="GO:0000287">
    <property type="term" value="F:magnesium ion binding"/>
    <property type="evidence" value="ECO:0007669"/>
    <property type="project" value="UniProtKB-ARBA"/>
</dbReference>
<dbReference type="InterPro" id="IPR001017">
    <property type="entry name" value="DH_E1"/>
</dbReference>
<dbReference type="GO" id="GO:0030976">
    <property type="term" value="F:thiamine pyrophosphate binding"/>
    <property type="evidence" value="ECO:0007669"/>
    <property type="project" value="InterPro"/>
</dbReference>
<sequence length="1289" mass="140912">MADTFETDFGPNDWLVEEMLDNYRDNPDSVPSSWQQYFKSRNIEPRFANSTVTDAVATEGYSAKDPLARSDGSTMPTNHASDVPPAQPPTSTQSFRASTPQPANSASSAEGQPQPPVATGATAEASAQAQPASAPATPAPAEPKAKTLPPAEANDTTLSPLRGAALALARNMDQSLLLPTATSVRAVPAKALEINRSIINNQLSREGRPKISFGHLITWAIIKSLSKHPRMNASFVPAHDGSAASLRTYEHVSLGVAVDIVRRDGQRTLMVPVLKDIDTKTFAEFIAAYDQLIAKVRENRATVDDFQGASVSVTNPGTIGTEHSIPRLMNGQGAIIGVGAIGYPAEFGAADPRTLGELGISKTVTLTSTYDHRIIQGAESGQFLADAAALLEGKENFYQEIFDSLGVAYPPAIWSPDRGSFGGEASERAVKQIHVQTLINNYRVRGHLLARLDPLNLIKPTMSPELDPETYGLTLWDLSRVFLTDGLADSTELTLAEILQLLRDSYCGSLGYEYMHIQNPEEKHWIQNRVEGIHVGASKEDQLRMLTTLNDAEAFEKFLSTRYIGQKRFGLEGAESAIVFLTEVLNEGVRGSVTSAVLGMAHRGRLNVLANIVGKSYRMIFEEFEGNLDPSSVQGSGDVKYHKGFEGTYYTPDGTAVPITLASNPSHLEAVDGVVEGMVRATQDLRGNLFEFAVLGILVHGDASFAGQGVVAETLNLSQLPGYRTGGTIHLVINNQVGFTTNPNEARSSVYASDIAKMIQAPIIHVNGDDPEAVLRAAQIAMDYREAFHKDIVVDMICYRRHGHNEGDEPSYTQPVMYRVIDSLPSVRKLYLERLVRSKAITEEEGEQALDAYLARLQQALVETREAAPPKPTDLPAPPPQNVQVQSVPTAVTRERLDYTVEVLNRTPEGFTLHPKLARQFQSRAELYADGEVDWALGEAFAFATIMLDGHDVRLSGQDSRRGTFSHRHAALYDYQTGATYQPLASIRDDEGAPSSGTAGRFMIYDSSLSEYAAMAFEYGYSLIHKQALTIWEAQFGDFANGAQIVIDQFIAAAHDKWKQESGLTLMLPHGYEGQGPEHSSARLERFLSLAAGPNMTIANPTTSAQLFHLLRAQVARQAQRPLIILTPKSLLRAKQSRSPVEEFTEGSFRPLLDDPAWAPNKSGRFDVRRIVLCSGKIGYEALAQRDRTTTVPTAVVRVEQLYPWPEREIAELIESYPSATELVWLQEEPENMGAWPFAHARLHRAGEHRLRLVHVSRVATGSPATGSAAMHALEQGDILERAVSKPLS</sequence>
<evidence type="ECO:0000256" key="9">
    <source>
        <dbReference type="ARBA" id="ARBA00023268"/>
    </source>
</evidence>
<dbReference type="SUPFAM" id="SSF52518">
    <property type="entry name" value="Thiamin diphosphate-binding fold (THDP-binding)"/>
    <property type="match status" value="2"/>
</dbReference>
<keyword evidence="6" id="KW-0460">Magnesium</keyword>
<dbReference type="InterPro" id="IPR042179">
    <property type="entry name" value="KGD_C_sf"/>
</dbReference>
<dbReference type="UniPathway" id="UPA00223">
    <property type="reaction ID" value="UER00997"/>
</dbReference>
<dbReference type="PATRIC" id="fig|1121877.4.peg.2752"/>
<dbReference type="InterPro" id="IPR005475">
    <property type="entry name" value="Transketolase-like_Pyr-bd"/>
</dbReference>
<dbReference type="Proteomes" id="UP000032336">
    <property type="component" value="Unassembled WGS sequence"/>
</dbReference>
<dbReference type="Pfam" id="PF02779">
    <property type="entry name" value="Transket_pyr"/>
    <property type="match status" value="1"/>
</dbReference>
<dbReference type="SUPFAM" id="SSF52777">
    <property type="entry name" value="CoA-dependent acyltransferases"/>
    <property type="match status" value="1"/>
</dbReference>
<keyword evidence="7" id="KW-0560">Oxidoreductase</keyword>
<dbReference type="STRING" id="1121877.FEAC_24670"/>
<dbReference type="GeneID" id="78373493"/>
<dbReference type="eggNOG" id="COG0508">
    <property type="taxonomic scope" value="Bacteria"/>
</dbReference>
<dbReference type="Gene3D" id="3.40.50.970">
    <property type="match status" value="1"/>
</dbReference>
<keyword evidence="14" id="KW-0808">Transferase</keyword>
<dbReference type="EC" id="2.2.1.5" evidence="14"/>
<evidence type="ECO:0000256" key="4">
    <source>
        <dbReference type="ARBA" id="ARBA00022532"/>
    </source>
</evidence>
<dbReference type="EC" id="4.1.1.71" evidence="14"/>
<dbReference type="PANTHER" id="PTHR23152:SF4">
    <property type="entry name" value="2-OXOADIPATE DEHYDROGENASE COMPLEX COMPONENT E1"/>
    <property type="match status" value="1"/>
</dbReference>
<comment type="catalytic activity">
    <reaction evidence="10">
        <text>N(6)-[(R)-lipoyl]-L-lysyl-[protein] + 2-oxoglutarate + H(+) = N(6)-[(R)-S(8)-succinyldihydrolipoyl]-L-lysyl-[protein] + CO2</text>
        <dbReference type="Rhea" id="RHEA:12188"/>
        <dbReference type="Rhea" id="RHEA-COMP:10474"/>
        <dbReference type="Rhea" id="RHEA-COMP:20092"/>
        <dbReference type="ChEBI" id="CHEBI:15378"/>
        <dbReference type="ChEBI" id="CHEBI:16526"/>
        <dbReference type="ChEBI" id="CHEBI:16810"/>
        <dbReference type="ChEBI" id="CHEBI:83099"/>
        <dbReference type="ChEBI" id="CHEBI:83120"/>
        <dbReference type="EC" id="1.2.4.2"/>
    </reaction>
</comment>
<reference evidence="14 15" key="1">
    <citation type="submission" date="2015-01" db="EMBL/GenBank/DDBJ databases">
        <title>Draft genome of the acidophilic iron oxidizer Ferrimicrobium acidiphilum strain T23.</title>
        <authorList>
            <person name="Poehlein A."/>
            <person name="Eisen S."/>
            <person name="Schloemann M."/>
            <person name="Johnson B.D."/>
            <person name="Daniel R."/>
            <person name="Muehling M."/>
        </authorList>
    </citation>
    <scope>NUCLEOTIDE SEQUENCE [LARGE SCALE GENOMIC DNA]</scope>
    <source>
        <strain evidence="14 15">T23</strain>
    </source>
</reference>
<comment type="pathway">
    <text evidence="3">Carbohydrate metabolism; tricarboxylic acid cycle; succinyl-CoA from 2-oxoglutarate (dehydrogenase route): step 1/1.</text>
</comment>
<dbReference type="GO" id="GO:0050439">
    <property type="term" value="F:2-hydroxy-3-oxoadipate synthase activity"/>
    <property type="evidence" value="ECO:0007669"/>
    <property type="project" value="UniProtKB-EC"/>
</dbReference>
<dbReference type="Pfam" id="PF00676">
    <property type="entry name" value="E1_dh"/>
    <property type="match status" value="1"/>
</dbReference>
<dbReference type="InterPro" id="IPR029061">
    <property type="entry name" value="THDP-binding"/>
</dbReference>
<evidence type="ECO:0000256" key="5">
    <source>
        <dbReference type="ARBA" id="ARBA00022723"/>
    </source>
</evidence>
<dbReference type="NCBIfam" id="NF008907">
    <property type="entry name" value="PRK12270.1"/>
    <property type="match status" value="1"/>
</dbReference>
<dbReference type="RefSeq" id="WP_035390375.1">
    <property type="nucleotide sequence ID" value="NZ_JQKF01000024.1"/>
</dbReference>
<feature type="compositionally biased region" description="Polar residues" evidence="12">
    <location>
        <begin position="71"/>
        <end position="80"/>
    </location>
</feature>
<keyword evidence="15" id="KW-1185">Reference proteome</keyword>
<evidence type="ECO:0000256" key="2">
    <source>
        <dbReference type="ARBA" id="ARBA00001964"/>
    </source>
</evidence>
<dbReference type="CDD" id="cd02016">
    <property type="entry name" value="TPP_E1_OGDC_like"/>
    <property type="match status" value="1"/>
</dbReference>
<feature type="domain" description="Transketolase-like pyrimidine-binding" evidence="13">
    <location>
        <begin position="933"/>
        <end position="1134"/>
    </location>
</feature>
<feature type="compositionally biased region" description="Low complexity" evidence="12">
    <location>
        <begin position="121"/>
        <end position="136"/>
    </location>
</feature>
<comment type="cofactor">
    <cofactor evidence="1">
        <name>Mg(2+)</name>
        <dbReference type="ChEBI" id="CHEBI:18420"/>
    </cofactor>
</comment>
<keyword evidence="9" id="KW-0511">Multifunctional enzyme</keyword>
<dbReference type="Pfam" id="PF00198">
    <property type="entry name" value="2-oxoacid_dh"/>
    <property type="match status" value="1"/>
</dbReference>
<dbReference type="eggNOG" id="COG0567">
    <property type="taxonomic scope" value="Bacteria"/>
</dbReference>
<keyword evidence="5" id="KW-0479">Metal-binding</keyword>
<dbReference type="EMBL" id="JXUW01000029">
    <property type="protein sequence ID" value="KJE75764.1"/>
    <property type="molecule type" value="Genomic_DNA"/>
</dbReference>
<evidence type="ECO:0000259" key="13">
    <source>
        <dbReference type="SMART" id="SM00861"/>
    </source>
</evidence>
<evidence type="ECO:0000256" key="6">
    <source>
        <dbReference type="ARBA" id="ARBA00022842"/>
    </source>
</evidence>
<keyword evidence="14" id="KW-0456">Lyase</keyword>
<dbReference type="Pfam" id="PF16078">
    <property type="entry name" value="2-oxogl_dehyd_N"/>
    <property type="match status" value="1"/>
</dbReference>
<keyword evidence="4" id="KW-0816">Tricarboxylic acid cycle</keyword>
<dbReference type="SMART" id="SM00861">
    <property type="entry name" value="Transket_pyr"/>
    <property type="match status" value="1"/>
</dbReference>
<dbReference type="InterPro" id="IPR011603">
    <property type="entry name" value="2oxoglutarate_DH_E1"/>
</dbReference>
<dbReference type="PANTHER" id="PTHR23152">
    <property type="entry name" value="2-OXOGLUTARATE DEHYDROGENASE"/>
    <property type="match status" value="1"/>
</dbReference>
<comment type="catalytic activity">
    <reaction evidence="11">
        <text>N(6)-[(R)-dihydrolipoyl]-L-lysyl-[protein] + succinyl-CoA = N(6)-[(R)-S(8)-succinyldihydrolipoyl]-L-lysyl-[protein] + CoA</text>
        <dbReference type="Rhea" id="RHEA:15213"/>
        <dbReference type="Rhea" id="RHEA-COMP:10475"/>
        <dbReference type="Rhea" id="RHEA-COMP:20092"/>
        <dbReference type="ChEBI" id="CHEBI:57287"/>
        <dbReference type="ChEBI" id="CHEBI:57292"/>
        <dbReference type="ChEBI" id="CHEBI:83100"/>
        <dbReference type="ChEBI" id="CHEBI:83120"/>
        <dbReference type="EC" id="2.3.1.61"/>
    </reaction>
</comment>
<dbReference type="GO" id="GO:0004149">
    <property type="term" value="F:dihydrolipoyllysine-residue succinyltransferase activity"/>
    <property type="evidence" value="ECO:0007669"/>
    <property type="project" value="UniProtKB-EC"/>
</dbReference>
<dbReference type="Gene3D" id="3.40.50.11610">
    <property type="entry name" value="Multifunctional 2-oxoglutarate metabolism enzyme, C-terminal domain"/>
    <property type="match status" value="1"/>
</dbReference>
<dbReference type="InterPro" id="IPR001078">
    <property type="entry name" value="2-oxoacid_DH_actylTfrase"/>
</dbReference>
<evidence type="ECO:0000256" key="11">
    <source>
        <dbReference type="ARBA" id="ARBA00052761"/>
    </source>
</evidence>
<dbReference type="Gene3D" id="1.10.287.1150">
    <property type="entry name" value="TPP helical domain"/>
    <property type="match status" value="1"/>
</dbReference>
<dbReference type="NCBIfam" id="TIGR00239">
    <property type="entry name" value="2oxo_dh_E1"/>
    <property type="match status" value="1"/>
</dbReference>
<comment type="caution">
    <text evidence="14">The sequence shown here is derived from an EMBL/GenBank/DDBJ whole genome shotgun (WGS) entry which is preliminary data.</text>
</comment>
<evidence type="ECO:0000256" key="8">
    <source>
        <dbReference type="ARBA" id="ARBA00023052"/>
    </source>
</evidence>
<dbReference type="GO" id="GO:0045252">
    <property type="term" value="C:oxoglutarate dehydrogenase complex"/>
    <property type="evidence" value="ECO:0007669"/>
    <property type="project" value="TreeGrafter"/>
</dbReference>
<evidence type="ECO:0000256" key="12">
    <source>
        <dbReference type="SAM" id="MobiDB-lite"/>
    </source>
</evidence>
<dbReference type="InterPro" id="IPR031717">
    <property type="entry name" value="ODO-1/KGD_C"/>
</dbReference>
<gene>
    <name evidence="14" type="primary">kgd</name>
    <name evidence="14" type="ORF">FEAC_24670</name>
</gene>
<dbReference type="InterPro" id="IPR032106">
    <property type="entry name" value="2-oxogl_dehyd_N"/>
</dbReference>
<accession>A0A0D8FS52</accession>
<dbReference type="GO" id="GO:0008683">
    <property type="term" value="F:2-oxoglutarate decarboxylase activity"/>
    <property type="evidence" value="ECO:0007669"/>
    <property type="project" value="UniProtKB-EC"/>
</dbReference>
<evidence type="ECO:0000256" key="1">
    <source>
        <dbReference type="ARBA" id="ARBA00001946"/>
    </source>
</evidence>
<dbReference type="Gene3D" id="3.40.50.12470">
    <property type="match status" value="1"/>
</dbReference>
<evidence type="ECO:0000256" key="7">
    <source>
        <dbReference type="ARBA" id="ARBA00023002"/>
    </source>
</evidence>
<dbReference type="GO" id="GO:0004591">
    <property type="term" value="F:oxoglutarate dehydrogenase (succinyl-transferring) activity"/>
    <property type="evidence" value="ECO:0007669"/>
    <property type="project" value="UniProtKB-EC"/>
</dbReference>
<protein>
    <submittedName>
        <fullName evidence="14">Multifunctional 2-oxoglutarate metabolism enzyme</fullName>
        <ecNumber evidence="14">2.2.1.5</ecNumber>
        <ecNumber evidence="14">4.1.1.71</ecNumber>
    </submittedName>
</protein>
<dbReference type="Pfam" id="PF16870">
    <property type="entry name" value="OxoGdeHyase_C"/>
    <property type="match status" value="1"/>
</dbReference>
<keyword evidence="8" id="KW-0786">Thiamine pyrophosphate</keyword>
<dbReference type="Gene3D" id="3.30.559.10">
    <property type="entry name" value="Chloramphenicol acetyltransferase-like domain"/>
    <property type="match status" value="1"/>
</dbReference>
<evidence type="ECO:0000313" key="15">
    <source>
        <dbReference type="Proteomes" id="UP000032336"/>
    </source>
</evidence>
<evidence type="ECO:0000256" key="10">
    <source>
        <dbReference type="ARBA" id="ARBA00051911"/>
    </source>
</evidence>
<name>A0A0D8FS52_9ACTN</name>
<proteinExistence type="predicted"/>
<feature type="region of interest" description="Disordered" evidence="12">
    <location>
        <begin position="60"/>
        <end position="157"/>
    </location>
</feature>
<comment type="cofactor">
    <cofactor evidence="2">
        <name>thiamine diphosphate</name>
        <dbReference type="ChEBI" id="CHEBI:58937"/>
    </cofactor>
</comment>
<dbReference type="GO" id="GO:0005829">
    <property type="term" value="C:cytosol"/>
    <property type="evidence" value="ECO:0007669"/>
    <property type="project" value="TreeGrafter"/>
</dbReference>